<proteinExistence type="predicted"/>
<evidence type="ECO:0000313" key="1">
    <source>
        <dbReference type="EMBL" id="AFZ28074.1"/>
    </source>
</evidence>
<dbReference type="KEGG" id="csg:Cylst_6103"/>
<dbReference type="STRING" id="56107.Cylst_6103"/>
<sequence length="71" mass="8181">MNKSSLSKNLGLLPYLINLQYAVHCFFPTHLSKSRILDYQARKLKQIGTVGEYTAHFPYIYGSQEIPSLNY</sequence>
<dbReference type="HOGENOM" id="CLU_2733318_0_0_3"/>
<reference evidence="1 2" key="1">
    <citation type="submission" date="2012-06" db="EMBL/GenBank/DDBJ databases">
        <title>Finished chromosome of genome of Cylindrospermum stagnale PCC 7417.</title>
        <authorList>
            <consortium name="US DOE Joint Genome Institute"/>
            <person name="Gugger M."/>
            <person name="Coursin T."/>
            <person name="Rippka R."/>
            <person name="Tandeau De Marsac N."/>
            <person name="Huntemann M."/>
            <person name="Wei C.-L."/>
            <person name="Han J."/>
            <person name="Detter J.C."/>
            <person name="Han C."/>
            <person name="Tapia R."/>
            <person name="Chen A."/>
            <person name="Kyrpides N."/>
            <person name="Mavromatis K."/>
            <person name="Markowitz V."/>
            <person name="Szeto E."/>
            <person name="Ivanova N."/>
            <person name="Pagani I."/>
            <person name="Pati A."/>
            <person name="Goodwin L."/>
            <person name="Nordberg H.P."/>
            <person name="Cantor M.N."/>
            <person name="Hua S.X."/>
            <person name="Woyke T."/>
            <person name="Kerfeld C.A."/>
        </authorList>
    </citation>
    <scope>NUCLEOTIDE SEQUENCE [LARGE SCALE GENOMIC DNA]</scope>
    <source>
        <strain evidence="1 2">PCC 7417</strain>
    </source>
</reference>
<name>K9X7K4_9NOST</name>
<organism evidence="1 2">
    <name type="scientific">Cylindrospermum stagnale PCC 7417</name>
    <dbReference type="NCBI Taxonomy" id="56107"/>
    <lineage>
        <taxon>Bacteria</taxon>
        <taxon>Bacillati</taxon>
        <taxon>Cyanobacteriota</taxon>
        <taxon>Cyanophyceae</taxon>
        <taxon>Nostocales</taxon>
        <taxon>Nostocaceae</taxon>
        <taxon>Cylindrospermum</taxon>
    </lineage>
</organism>
<protein>
    <submittedName>
        <fullName evidence="1">Uncharacterized protein</fullName>
    </submittedName>
</protein>
<accession>K9X7K4</accession>
<dbReference type="EMBL" id="CP003642">
    <property type="protein sequence ID" value="AFZ28074.1"/>
    <property type="molecule type" value="Genomic_DNA"/>
</dbReference>
<keyword evidence="2" id="KW-1185">Reference proteome</keyword>
<dbReference type="Proteomes" id="UP000010475">
    <property type="component" value="Chromosome"/>
</dbReference>
<evidence type="ECO:0000313" key="2">
    <source>
        <dbReference type="Proteomes" id="UP000010475"/>
    </source>
</evidence>
<gene>
    <name evidence="1" type="ORF">Cylst_6103</name>
</gene>
<dbReference type="AlphaFoldDB" id="K9X7K4"/>
<dbReference type="RefSeq" id="WP_015211306.1">
    <property type="nucleotide sequence ID" value="NC_019757.1"/>
</dbReference>